<keyword evidence="2" id="KW-1133">Transmembrane helix</keyword>
<sequence length="343" mass="39032">MSDDFLQNNHQKRPVFKNRLFASPAKSGLGQPKAAAVSEPEKKIPEDNILSRFRETEAVPLEGLKVGVWYVKWKPFFRQILIIVLIALNAVFWLTTIFLFGDYLFHGWPADWQQMAVLLLGEQSLKPDLLQSIGPHDLVYFSPQLLPAPSGRYDFYVRIQNPNDHYFARFDYEFNVDGQTVGRGRSFVLPSDRQEIVSLGNELYSPSAAVKFVLGTVQWQRLDNRQIGAWPAYRHAHLDLPISNIFFTPAYQNYLSDRLSLNQLNFTISNKTAYGYYEVGLVILCREASGLAAVNYYQIDKLSAGETKSLEMVWPGLLRPISEVEIVPVLDIFNESLIIPPAA</sequence>
<protein>
    <submittedName>
        <fullName evidence="3">Uncharacterized protein</fullName>
    </submittedName>
</protein>
<dbReference type="Proteomes" id="UP000230729">
    <property type="component" value="Unassembled WGS sequence"/>
</dbReference>
<accession>A0A2G9ZLK3</accession>
<gene>
    <name evidence="3" type="ORF">COX22_00950</name>
</gene>
<keyword evidence="2" id="KW-0812">Transmembrane</keyword>
<feature type="region of interest" description="Disordered" evidence="1">
    <location>
        <begin position="22"/>
        <end position="41"/>
    </location>
</feature>
<name>A0A2G9ZLK3_9BACT</name>
<evidence type="ECO:0000256" key="2">
    <source>
        <dbReference type="SAM" id="Phobius"/>
    </source>
</evidence>
<comment type="caution">
    <text evidence="3">The sequence shown here is derived from an EMBL/GenBank/DDBJ whole genome shotgun (WGS) entry which is preliminary data.</text>
</comment>
<dbReference type="AlphaFoldDB" id="A0A2G9ZLK3"/>
<evidence type="ECO:0000313" key="3">
    <source>
        <dbReference type="EMBL" id="PIP34063.1"/>
    </source>
</evidence>
<evidence type="ECO:0000313" key="4">
    <source>
        <dbReference type="Proteomes" id="UP000230729"/>
    </source>
</evidence>
<organism evidence="3 4">
    <name type="scientific">Candidatus Falkowbacteria bacterium CG23_combo_of_CG06-09_8_20_14_all_49_15</name>
    <dbReference type="NCBI Taxonomy" id="1974572"/>
    <lineage>
        <taxon>Bacteria</taxon>
        <taxon>Candidatus Falkowiibacteriota</taxon>
    </lineage>
</organism>
<feature type="transmembrane region" description="Helical" evidence="2">
    <location>
        <begin position="80"/>
        <end position="105"/>
    </location>
</feature>
<dbReference type="EMBL" id="PCSD01000021">
    <property type="protein sequence ID" value="PIP34063.1"/>
    <property type="molecule type" value="Genomic_DNA"/>
</dbReference>
<evidence type="ECO:0000256" key="1">
    <source>
        <dbReference type="SAM" id="MobiDB-lite"/>
    </source>
</evidence>
<proteinExistence type="predicted"/>
<keyword evidence="2" id="KW-0472">Membrane</keyword>
<reference evidence="3 4" key="1">
    <citation type="submission" date="2017-09" db="EMBL/GenBank/DDBJ databases">
        <title>Depth-based differentiation of microbial function through sediment-hosted aquifers and enrichment of novel symbionts in the deep terrestrial subsurface.</title>
        <authorList>
            <person name="Probst A.J."/>
            <person name="Ladd B."/>
            <person name="Jarett J.K."/>
            <person name="Geller-Mcgrath D.E."/>
            <person name="Sieber C.M."/>
            <person name="Emerson J.B."/>
            <person name="Anantharaman K."/>
            <person name="Thomas B.C."/>
            <person name="Malmstrom R."/>
            <person name="Stieglmeier M."/>
            <person name="Klingl A."/>
            <person name="Woyke T."/>
            <person name="Ryan C.M."/>
            <person name="Banfield J.F."/>
        </authorList>
    </citation>
    <scope>NUCLEOTIDE SEQUENCE [LARGE SCALE GENOMIC DNA]</scope>
    <source>
        <strain evidence="3">CG23_combo_of_CG06-09_8_20_14_all_49_15</strain>
    </source>
</reference>